<accession>C0GDK3</accession>
<protein>
    <submittedName>
        <fullName evidence="1">Uncharacterized protein</fullName>
    </submittedName>
</protein>
<dbReference type="OrthoDB" id="2351076at2"/>
<gene>
    <name evidence="1" type="ORF">DealDRAFT_0654</name>
</gene>
<dbReference type="EMBL" id="ACJM01000002">
    <property type="protein sequence ID" value="EEG78724.1"/>
    <property type="molecule type" value="Genomic_DNA"/>
</dbReference>
<sequence>MLNGIGSLVALLRSTDSGKVLTPRFWALVLEAEGDNALLETKGEQVRVKLETPVQAGEKLLLARGNVTGGRLQCRILQRLAPGEQGGQLTDTVSVLFYPEQNEQFPYLLTVEEEQKGENFSHNRRKWRFVLHTENLGTVILVVGETEGPLSAQLLVESDATAARLGRLTQLFGSDNTSGVVLHGIRVMNSSERKRTLGTGVSLDQHG</sequence>
<evidence type="ECO:0000313" key="2">
    <source>
        <dbReference type="Proteomes" id="UP000006443"/>
    </source>
</evidence>
<comment type="caution">
    <text evidence="1">The sequence shown here is derived from an EMBL/GenBank/DDBJ whole genome shotgun (WGS) entry which is preliminary data.</text>
</comment>
<keyword evidence="2" id="KW-1185">Reference proteome</keyword>
<reference evidence="1 2" key="1">
    <citation type="submission" date="2009-02" db="EMBL/GenBank/DDBJ databases">
        <title>Sequencing of the draft genome and assembly of Dethiobacter alkaliphilus AHT 1.</title>
        <authorList>
            <consortium name="US DOE Joint Genome Institute (JGI-PGF)"/>
            <person name="Lucas S."/>
            <person name="Copeland A."/>
            <person name="Lapidus A."/>
            <person name="Glavina del Rio T."/>
            <person name="Dalin E."/>
            <person name="Tice H."/>
            <person name="Bruce D."/>
            <person name="Goodwin L."/>
            <person name="Pitluck S."/>
            <person name="Larimer F."/>
            <person name="Land M.L."/>
            <person name="Hauser L."/>
            <person name="Muyzer G."/>
        </authorList>
    </citation>
    <scope>NUCLEOTIDE SEQUENCE [LARGE SCALE GENOMIC DNA]</scope>
    <source>
        <strain evidence="1 2">AHT 1</strain>
    </source>
</reference>
<proteinExistence type="predicted"/>
<dbReference type="AlphaFoldDB" id="C0GDK3"/>
<dbReference type="STRING" id="555088.DealDRAFT_0654"/>
<dbReference type="RefSeq" id="WP_008514820.1">
    <property type="nucleotide sequence ID" value="NZ_ACJM01000002.1"/>
</dbReference>
<name>C0GDK3_DETAL</name>
<evidence type="ECO:0000313" key="1">
    <source>
        <dbReference type="EMBL" id="EEG78724.1"/>
    </source>
</evidence>
<dbReference type="Proteomes" id="UP000006443">
    <property type="component" value="Unassembled WGS sequence"/>
</dbReference>
<organism evidence="1 2">
    <name type="scientific">Dethiobacter alkaliphilus AHT 1</name>
    <dbReference type="NCBI Taxonomy" id="555088"/>
    <lineage>
        <taxon>Bacteria</taxon>
        <taxon>Bacillati</taxon>
        <taxon>Bacillota</taxon>
        <taxon>Dethiobacteria</taxon>
        <taxon>Dethiobacterales</taxon>
        <taxon>Dethiobacteraceae</taxon>
        <taxon>Dethiobacter</taxon>
    </lineage>
</organism>